<evidence type="ECO:0000313" key="2">
    <source>
        <dbReference type="Proteomes" id="UP000289738"/>
    </source>
</evidence>
<dbReference type="Proteomes" id="UP000289738">
    <property type="component" value="Chromosome A02"/>
</dbReference>
<dbReference type="STRING" id="3818.A0A445EGQ1"/>
<gene>
    <name evidence="1" type="ORF">Ahy_A02g009317</name>
</gene>
<dbReference type="PANTHER" id="PTHR21529">
    <property type="entry name" value="MAMMARY TURMOR VIRUS RECEPTOR HOMOLOG 1, 2 MTVR1, 2"/>
    <property type="match status" value="1"/>
</dbReference>
<comment type="caution">
    <text evidence="1">The sequence shown here is derived from an EMBL/GenBank/DDBJ whole genome shotgun (WGS) entry which is preliminary data.</text>
</comment>
<reference evidence="1 2" key="1">
    <citation type="submission" date="2019-01" db="EMBL/GenBank/DDBJ databases">
        <title>Sequencing of cultivated peanut Arachis hypogaea provides insights into genome evolution and oil improvement.</title>
        <authorList>
            <person name="Chen X."/>
        </authorList>
    </citation>
    <scope>NUCLEOTIDE SEQUENCE [LARGE SCALE GENOMIC DNA]</scope>
    <source>
        <strain evidence="2">cv. Fuhuasheng</strain>
        <tissue evidence="1">Leaves</tissue>
    </source>
</reference>
<name>A0A445EGQ1_ARAHY</name>
<protein>
    <submittedName>
        <fullName evidence="1">Uncharacterized protein</fullName>
    </submittedName>
</protein>
<accession>A0A445EGQ1</accession>
<keyword evidence="2" id="KW-1185">Reference proteome</keyword>
<dbReference type="PANTHER" id="PTHR21529:SF4">
    <property type="entry name" value="TPR AND ANKYRIN REPEAT-CONTAINING PROTEIN 1"/>
    <property type="match status" value="1"/>
</dbReference>
<evidence type="ECO:0000313" key="1">
    <source>
        <dbReference type="EMBL" id="RYR74593.1"/>
    </source>
</evidence>
<dbReference type="InterPro" id="IPR039904">
    <property type="entry name" value="TRANK1"/>
</dbReference>
<sequence>MKHYSTNSHEWMERGMKLYNQNNYSMATMCFERAGDDYWLKKCKNAALNAIEFEILFVGTHITL</sequence>
<organism evidence="1 2">
    <name type="scientific">Arachis hypogaea</name>
    <name type="common">Peanut</name>
    <dbReference type="NCBI Taxonomy" id="3818"/>
    <lineage>
        <taxon>Eukaryota</taxon>
        <taxon>Viridiplantae</taxon>
        <taxon>Streptophyta</taxon>
        <taxon>Embryophyta</taxon>
        <taxon>Tracheophyta</taxon>
        <taxon>Spermatophyta</taxon>
        <taxon>Magnoliopsida</taxon>
        <taxon>eudicotyledons</taxon>
        <taxon>Gunneridae</taxon>
        <taxon>Pentapetalae</taxon>
        <taxon>rosids</taxon>
        <taxon>fabids</taxon>
        <taxon>Fabales</taxon>
        <taxon>Fabaceae</taxon>
        <taxon>Papilionoideae</taxon>
        <taxon>50 kb inversion clade</taxon>
        <taxon>dalbergioids sensu lato</taxon>
        <taxon>Dalbergieae</taxon>
        <taxon>Pterocarpus clade</taxon>
        <taxon>Arachis</taxon>
    </lineage>
</organism>
<dbReference type="AlphaFoldDB" id="A0A445EGQ1"/>
<proteinExistence type="predicted"/>
<dbReference type="EMBL" id="SDMP01000002">
    <property type="protein sequence ID" value="RYR74593.1"/>
    <property type="molecule type" value="Genomic_DNA"/>
</dbReference>